<feature type="domain" description="PAS" evidence="2">
    <location>
        <begin position="9"/>
        <end position="57"/>
    </location>
</feature>
<evidence type="ECO:0000259" key="3">
    <source>
        <dbReference type="PROSITE" id="PS50113"/>
    </source>
</evidence>
<dbReference type="SMART" id="SM00267">
    <property type="entry name" value="GGDEF"/>
    <property type="match status" value="1"/>
</dbReference>
<feature type="domain" description="PAC" evidence="3">
    <location>
        <begin position="205"/>
        <end position="255"/>
    </location>
</feature>
<dbReference type="PROSITE" id="PS50887">
    <property type="entry name" value="GGDEF"/>
    <property type="match status" value="1"/>
</dbReference>
<dbReference type="SMART" id="SM00091">
    <property type="entry name" value="PAS"/>
    <property type="match status" value="2"/>
</dbReference>
<dbReference type="SMART" id="SM00086">
    <property type="entry name" value="PAC"/>
    <property type="match status" value="2"/>
</dbReference>
<evidence type="ECO:0000313" key="6">
    <source>
        <dbReference type="Proteomes" id="UP000033673"/>
    </source>
</evidence>
<name>A0A0F4NEE2_9VIBR</name>
<proteinExistence type="predicted"/>
<dbReference type="PANTHER" id="PTHR46663">
    <property type="entry name" value="DIGUANYLATE CYCLASE DGCT-RELATED"/>
    <property type="match status" value="1"/>
</dbReference>
<dbReference type="PROSITE" id="PS50112">
    <property type="entry name" value="PAS"/>
    <property type="match status" value="2"/>
</dbReference>
<dbReference type="GO" id="GO:0003824">
    <property type="term" value="F:catalytic activity"/>
    <property type="evidence" value="ECO:0007669"/>
    <property type="project" value="UniProtKB-ARBA"/>
</dbReference>
<dbReference type="InterPro" id="IPR035965">
    <property type="entry name" value="PAS-like_dom_sf"/>
</dbReference>
<dbReference type="OrthoDB" id="9812260at2"/>
<dbReference type="STRING" id="579748.TW81_18005"/>
<dbReference type="CDD" id="cd00130">
    <property type="entry name" value="PAS"/>
    <property type="match status" value="2"/>
</dbReference>
<dbReference type="InterPro" id="IPR001610">
    <property type="entry name" value="PAC"/>
</dbReference>
<dbReference type="NCBIfam" id="TIGR00254">
    <property type="entry name" value="GGDEF"/>
    <property type="match status" value="1"/>
</dbReference>
<dbReference type="RefSeq" id="WP_045957131.1">
    <property type="nucleotide sequence ID" value="NZ_JXXV01000038.1"/>
</dbReference>
<dbReference type="InterPro" id="IPR029787">
    <property type="entry name" value="Nucleotide_cyclase"/>
</dbReference>
<evidence type="ECO:0000259" key="2">
    <source>
        <dbReference type="PROSITE" id="PS50112"/>
    </source>
</evidence>
<dbReference type="Pfam" id="PF00990">
    <property type="entry name" value="GGDEF"/>
    <property type="match status" value="1"/>
</dbReference>
<dbReference type="Gene3D" id="3.30.450.20">
    <property type="entry name" value="PAS domain"/>
    <property type="match status" value="2"/>
</dbReference>
<dbReference type="InterPro" id="IPR043128">
    <property type="entry name" value="Rev_trsase/Diguanyl_cyclase"/>
</dbReference>
<dbReference type="PANTHER" id="PTHR46663:SF2">
    <property type="entry name" value="GGDEF DOMAIN-CONTAINING PROTEIN"/>
    <property type="match status" value="1"/>
</dbReference>
<dbReference type="Gene3D" id="3.30.70.270">
    <property type="match status" value="1"/>
</dbReference>
<dbReference type="PROSITE" id="PS50113">
    <property type="entry name" value="PAC"/>
    <property type="match status" value="1"/>
</dbReference>
<dbReference type="InterPro" id="IPR052163">
    <property type="entry name" value="DGC-Regulatory_Protein"/>
</dbReference>
<sequence>MNNNDDQRLKDSIYRLFEVTPVPTIFTYPDGNLEYVNPALKKMLGYDGDEIYASNVVITHHQDLQLNERIRQQLNQPPFEPVQIEKRYKHKRGHTVYAQLNVVAQPDENDRVVRYISQLVDLTSIKKLYAAEVLLNKLVDQSNDAIYIVDPRFGQILNSNKPAYEMLGYSKEELLSMTVSDINPQYVTQLNWKDKIESIKRRESNVYESVLQKKDGTIFPTEVSVSYVELNQQSYILSIVRDISDRKEKELESLELANLDPLTQLPNRRVLDTKLREIFQQADEQEHMVGLIFIDIDDFKDINDRYGHSEGDIVLANIAKRLTHSLRQSDLVARIGGDEFLAVINGVSNKEHLNTLVTKLSNEFCFPFKTESRMLNVDVSIGVSIYPYDSHDPVALIRYADEAMYQAKKNLGTSIRQYGSSVDK</sequence>
<dbReference type="SUPFAM" id="SSF55073">
    <property type="entry name" value="Nucleotide cyclase"/>
    <property type="match status" value="1"/>
</dbReference>
<dbReference type="InterPro" id="IPR000014">
    <property type="entry name" value="PAS"/>
</dbReference>
<dbReference type="PATRIC" id="fig|579748.3.peg.3715"/>
<dbReference type="AlphaFoldDB" id="A0A0F4NEE2"/>
<protein>
    <recommendedName>
        <fullName evidence="7">Diguanylate cyclase</fullName>
    </recommendedName>
</protein>
<dbReference type="NCBIfam" id="TIGR00229">
    <property type="entry name" value="sensory_box"/>
    <property type="match status" value="2"/>
</dbReference>
<dbReference type="InterPro" id="IPR000700">
    <property type="entry name" value="PAS-assoc_C"/>
</dbReference>
<evidence type="ECO:0000259" key="4">
    <source>
        <dbReference type="PROSITE" id="PS50887"/>
    </source>
</evidence>
<dbReference type="SUPFAM" id="SSF55785">
    <property type="entry name" value="PYP-like sensor domain (PAS domain)"/>
    <property type="match status" value="2"/>
</dbReference>
<feature type="domain" description="PAS" evidence="2">
    <location>
        <begin position="131"/>
        <end position="214"/>
    </location>
</feature>
<dbReference type="FunFam" id="3.30.70.270:FF:000001">
    <property type="entry name" value="Diguanylate cyclase domain protein"/>
    <property type="match status" value="1"/>
</dbReference>
<dbReference type="Proteomes" id="UP000033673">
    <property type="component" value="Unassembled WGS sequence"/>
</dbReference>
<evidence type="ECO:0000313" key="5">
    <source>
        <dbReference type="EMBL" id="KJY81450.1"/>
    </source>
</evidence>
<feature type="domain" description="GGDEF" evidence="4">
    <location>
        <begin position="287"/>
        <end position="421"/>
    </location>
</feature>
<comment type="caution">
    <text evidence="5">The sequence shown here is derived from an EMBL/GenBank/DDBJ whole genome shotgun (WGS) entry which is preliminary data.</text>
</comment>
<dbReference type="Pfam" id="PF13426">
    <property type="entry name" value="PAS_9"/>
    <property type="match status" value="2"/>
</dbReference>
<organism evidence="5 6">
    <name type="scientific">Vibrio galatheae</name>
    <dbReference type="NCBI Taxonomy" id="579748"/>
    <lineage>
        <taxon>Bacteria</taxon>
        <taxon>Pseudomonadati</taxon>
        <taxon>Pseudomonadota</taxon>
        <taxon>Gammaproteobacteria</taxon>
        <taxon>Vibrionales</taxon>
        <taxon>Vibrionaceae</taxon>
        <taxon>Vibrio</taxon>
    </lineage>
</organism>
<reference evidence="5 6" key="1">
    <citation type="journal article" date="2015" name="BMC Genomics">
        <title>Genome mining reveals unlocked bioactive potential of marine Gram-negative bacteria.</title>
        <authorList>
            <person name="Machado H."/>
            <person name="Sonnenschein E.C."/>
            <person name="Melchiorsen J."/>
            <person name="Gram L."/>
        </authorList>
    </citation>
    <scope>NUCLEOTIDE SEQUENCE [LARGE SCALE GENOMIC DNA]</scope>
    <source>
        <strain evidence="5 6">S2757</strain>
    </source>
</reference>
<accession>A0A0F4NEE2</accession>
<evidence type="ECO:0008006" key="7">
    <source>
        <dbReference type="Google" id="ProtNLM"/>
    </source>
</evidence>
<keyword evidence="6" id="KW-1185">Reference proteome</keyword>
<evidence type="ECO:0000256" key="1">
    <source>
        <dbReference type="ARBA" id="ARBA00001946"/>
    </source>
</evidence>
<gene>
    <name evidence="5" type="ORF">TW81_18005</name>
</gene>
<dbReference type="InterPro" id="IPR000160">
    <property type="entry name" value="GGDEF_dom"/>
</dbReference>
<dbReference type="CDD" id="cd01949">
    <property type="entry name" value="GGDEF"/>
    <property type="match status" value="1"/>
</dbReference>
<dbReference type="EMBL" id="JXXV01000038">
    <property type="protein sequence ID" value="KJY81450.1"/>
    <property type="molecule type" value="Genomic_DNA"/>
</dbReference>
<comment type="cofactor">
    <cofactor evidence="1">
        <name>Mg(2+)</name>
        <dbReference type="ChEBI" id="CHEBI:18420"/>
    </cofactor>
</comment>